<dbReference type="AlphaFoldDB" id="A0A919V7N0"/>
<keyword evidence="6 7" id="KW-0472">Membrane</keyword>
<evidence type="ECO:0000256" key="2">
    <source>
        <dbReference type="ARBA" id="ARBA00022448"/>
    </source>
</evidence>
<feature type="region of interest" description="Disordered" evidence="8">
    <location>
        <begin position="1"/>
        <end position="20"/>
    </location>
</feature>
<keyword evidence="11" id="KW-1185">Reference proteome</keyword>
<feature type="transmembrane region" description="Helical" evidence="7">
    <location>
        <begin position="250"/>
        <end position="271"/>
    </location>
</feature>
<dbReference type="GO" id="GO:0005886">
    <property type="term" value="C:plasma membrane"/>
    <property type="evidence" value="ECO:0007669"/>
    <property type="project" value="UniProtKB-SubCell"/>
</dbReference>
<dbReference type="Pfam" id="PF00528">
    <property type="entry name" value="BPD_transp_1"/>
    <property type="match status" value="1"/>
</dbReference>
<keyword evidence="4 7" id="KW-0812">Transmembrane</keyword>
<feature type="transmembrane region" description="Helical" evidence="7">
    <location>
        <begin position="152"/>
        <end position="170"/>
    </location>
</feature>
<comment type="subcellular location">
    <subcellularLocation>
        <location evidence="1 7">Cell membrane</location>
        <topology evidence="1 7">Multi-pass membrane protein</topology>
    </subcellularLocation>
</comment>
<evidence type="ECO:0000256" key="8">
    <source>
        <dbReference type="SAM" id="MobiDB-lite"/>
    </source>
</evidence>
<dbReference type="Gene3D" id="1.10.3720.10">
    <property type="entry name" value="MetI-like"/>
    <property type="match status" value="1"/>
</dbReference>
<dbReference type="PANTHER" id="PTHR30151">
    <property type="entry name" value="ALKANE SULFONATE ABC TRANSPORTER-RELATED, MEMBRANE SUBUNIT"/>
    <property type="match status" value="1"/>
</dbReference>
<gene>
    <name evidence="10" type="primary">ssuC_2</name>
    <name evidence="10" type="ORF">Sru01_55320</name>
</gene>
<dbReference type="InterPro" id="IPR000515">
    <property type="entry name" value="MetI-like"/>
</dbReference>
<evidence type="ECO:0000256" key="1">
    <source>
        <dbReference type="ARBA" id="ARBA00004651"/>
    </source>
</evidence>
<evidence type="ECO:0000313" key="11">
    <source>
        <dbReference type="Proteomes" id="UP000655287"/>
    </source>
</evidence>
<sequence>MTVTTTGGGPRGTAVSARPAPRRGAGALGVLGRVWLAALALAGWEIGTRQAESVFFPPPSAIAARMYEQWLTGPAGRVFLTDEALETFGPSLARMLGGWLIASVAGVALGLAIGRSRALADYVDPLIEFGRAVPPSALVPLFMVLFAEVTDMQLATVVFGVIWPILINTIDGARYLDRLHTDIAQVFRLSRAQRLFRLMLPAAAPKIVAGLRLGLSLSIILMVVSELVGSTNGFGYELLDSQSLMDMTRLWGIIVVLGILGYVLNTTFLAVERRVLSWHRQAQQTT</sequence>
<dbReference type="EMBL" id="BOOU01000075">
    <property type="protein sequence ID" value="GII80550.1"/>
    <property type="molecule type" value="Genomic_DNA"/>
</dbReference>
<keyword evidence="5 7" id="KW-1133">Transmembrane helix</keyword>
<evidence type="ECO:0000256" key="4">
    <source>
        <dbReference type="ARBA" id="ARBA00022692"/>
    </source>
</evidence>
<name>A0A919V7N0_9ACTN</name>
<comment type="similarity">
    <text evidence="7">Belongs to the binding-protein-dependent transport system permease family.</text>
</comment>
<dbReference type="InterPro" id="IPR035906">
    <property type="entry name" value="MetI-like_sf"/>
</dbReference>
<evidence type="ECO:0000256" key="7">
    <source>
        <dbReference type="RuleBase" id="RU363032"/>
    </source>
</evidence>
<dbReference type="PROSITE" id="PS50928">
    <property type="entry name" value="ABC_TM1"/>
    <property type="match status" value="1"/>
</dbReference>
<feature type="transmembrane region" description="Helical" evidence="7">
    <location>
        <begin position="126"/>
        <end position="146"/>
    </location>
</feature>
<organism evidence="10 11">
    <name type="scientific">Sphaerisporangium rufum</name>
    <dbReference type="NCBI Taxonomy" id="1381558"/>
    <lineage>
        <taxon>Bacteria</taxon>
        <taxon>Bacillati</taxon>
        <taxon>Actinomycetota</taxon>
        <taxon>Actinomycetes</taxon>
        <taxon>Streptosporangiales</taxon>
        <taxon>Streptosporangiaceae</taxon>
        <taxon>Sphaerisporangium</taxon>
    </lineage>
</organism>
<keyword evidence="2 7" id="KW-0813">Transport</keyword>
<evidence type="ECO:0000313" key="10">
    <source>
        <dbReference type="EMBL" id="GII80550.1"/>
    </source>
</evidence>
<evidence type="ECO:0000256" key="6">
    <source>
        <dbReference type="ARBA" id="ARBA00023136"/>
    </source>
</evidence>
<dbReference type="SUPFAM" id="SSF161098">
    <property type="entry name" value="MetI-like"/>
    <property type="match status" value="1"/>
</dbReference>
<comment type="caution">
    <text evidence="10">The sequence shown here is derived from an EMBL/GenBank/DDBJ whole genome shotgun (WGS) entry which is preliminary data.</text>
</comment>
<feature type="transmembrane region" description="Helical" evidence="7">
    <location>
        <begin position="207"/>
        <end position="230"/>
    </location>
</feature>
<keyword evidence="3" id="KW-1003">Cell membrane</keyword>
<evidence type="ECO:0000256" key="3">
    <source>
        <dbReference type="ARBA" id="ARBA00022475"/>
    </source>
</evidence>
<feature type="domain" description="ABC transmembrane type-1" evidence="9">
    <location>
        <begin position="88"/>
        <end position="272"/>
    </location>
</feature>
<reference evidence="10" key="1">
    <citation type="submission" date="2021-01" db="EMBL/GenBank/DDBJ databases">
        <title>Whole genome shotgun sequence of Sphaerisporangium rufum NBRC 109079.</title>
        <authorList>
            <person name="Komaki H."/>
            <person name="Tamura T."/>
        </authorList>
    </citation>
    <scope>NUCLEOTIDE SEQUENCE</scope>
    <source>
        <strain evidence="10">NBRC 109079</strain>
    </source>
</reference>
<feature type="transmembrane region" description="Helical" evidence="7">
    <location>
        <begin position="25"/>
        <end position="44"/>
    </location>
</feature>
<feature type="compositionally biased region" description="Gly residues" evidence="8">
    <location>
        <begin position="1"/>
        <end position="11"/>
    </location>
</feature>
<dbReference type="PANTHER" id="PTHR30151:SF0">
    <property type="entry name" value="ABC TRANSPORTER PERMEASE PROTEIN MJ0413-RELATED"/>
    <property type="match status" value="1"/>
</dbReference>
<proteinExistence type="inferred from homology"/>
<dbReference type="GO" id="GO:0055085">
    <property type="term" value="P:transmembrane transport"/>
    <property type="evidence" value="ECO:0007669"/>
    <property type="project" value="InterPro"/>
</dbReference>
<protein>
    <submittedName>
        <fullName evidence="10">Nitrate ABC transporter permease</fullName>
    </submittedName>
</protein>
<dbReference type="RefSeq" id="WP_203991466.1">
    <property type="nucleotide sequence ID" value="NZ_BOOU01000075.1"/>
</dbReference>
<evidence type="ECO:0000259" key="9">
    <source>
        <dbReference type="PROSITE" id="PS50928"/>
    </source>
</evidence>
<dbReference type="Proteomes" id="UP000655287">
    <property type="component" value="Unassembled WGS sequence"/>
</dbReference>
<accession>A0A919V7N0</accession>
<evidence type="ECO:0000256" key="5">
    <source>
        <dbReference type="ARBA" id="ARBA00022989"/>
    </source>
</evidence>
<feature type="transmembrane region" description="Helical" evidence="7">
    <location>
        <begin position="96"/>
        <end position="114"/>
    </location>
</feature>